<protein>
    <submittedName>
        <fullName evidence="1">Uncharacterized protein</fullName>
    </submittedName>
</protein>
<evidence type="ECO:0000313" key="1">
    <source>
        <dbReference type="EMBL" id="JAH71661.1"/>
    </source>
</evidence>
<dbReference type="AlphaFoldDB" id="A0A0E9V0Y3"/>
<dbReference type="EMBL" id="GBXM01036916">
    <property type="protein sequence ID" value="JAH71661.1"/>
    <property type="molecule type" value="Transcribed_RNA"/>
</dbReference>
<sequence length="24" mass="2855">MAVLCSEAYMHHRMYSCGKCQLRH</sequence>
<accession>A0A0E9V0Y3</accession>
<organism evidence="1">
    <name type="scientific">Anguilla anguilla</name>
    <name type="common">European freshwater eel</name>
    <name type="synonym">Muraena anguilla</name>
    <dbReference type="NCBI Taxonomy" id="7936"/>
    <lineage>
        <taxon>Eukaryota</taxon>
        <taxon>Metazoa</taxon>
        <taxon>Chordata</taxon>
        <taxon>Craniata</taxon>
        <taxon>Vertebrata</taxon>
        <taxon>Euteleostomi</taxon>
        <taxon>Actinopterygii</taxon>
        <taxon>Neopterygii</taxon>
        <taxon>Teleostei</taxon>
        <taxon>Anguilliformes</taxon>
        <taxon>Anguillidae</taxon>
        <taxon>Anguilla</taxon>
    </lineage>
</organism>
<name>A0A0E9V0Y3_ANGAN</name>
<reference evidence="1" key="1">
    <citation type="submission" date="2014-11" db="EMBL/GenBank/DDBJ databases">
        <authorList>
            <person name="Amaro Gonzalez C."/>
        </authorList>
    </citation>
    <scope>NUCLEOTIDE SEQUENCE</scope>
</reference>
<dbReference type="EMBL" id="GBXM01036059">
    <property type="protein sequence ID" value="JAH72518.1"/>
    <property type="molecule type" value="Transcribed_RNA"/>
</dbReference>
<proteinExistence type="predicted"/>
<reference evidence="1" key="2">
    <citation type="journal article" date="2015" name="Fish Shellfish Immunol.">
        <title>Early steps in the European eel (Anguilla anguilla)-Vibrio vulnificus interaction in the gills: Role of the RtxA13 toxin.</title>
        <authorList>
            <person name="Callol A."/>
            <person name="Pajuelo D."/>
            <person name="Ebbesson L."/>
            <person name="Teles M."/>
            <person name="MacKenzie S."/>
            <person name="Amaro C."/>
        </authorList>
    </citation>
    <scope>NUCLEOTIDE SEQUENCE</scope>
</reference>